<keyword evidence="2" id="KW-0689">Ribosomal protein</keyword>
<dbReference type="Pfam" id="PF00347">
    <property type="entry name" value="Ribosomal_L6"/>
    <property type="match status" value="1"/>
</dbReference>
<protein>
    <submittedName>
        <fullName evidence="2">Probable 50S ribosomal protein L6</fullName>
    </submittedName>
</protein>
<evidence type="ECO:0000313" key="3">
    <source>
        <dbReference type="Proteomes" id="UP000000602"/>
    </source>
</evidence>
<evidence type="ECO:0000259" key="1">
    <source>
        <dbReference type="Pfam" id="PF00347"/>
    </source>
</evidence>
<accession>Q6AP56</accession>
<dbReference type="Proteomes" id="UP000000602">
    <property type="component" value="Chromosome"/>
</dbReference>
<name>Q6AP56_DESPS</name>
<dbReference type="GO" id="GO:0005840">
    <property type="term" value="C:ribosome"/>
    <property type="evidence" value="ECO:0007669"/>
    <property type="project" value="UniProtKB-KW"/>
</dbReference>
<dbReference type="InterPro" id="IPR036789">
    <property type="entry name" value="Ribosomal_uL6-like_a/b-dom_sf"/>
</dbReference>
<organism evidence="2 3">
    <name type="scientific">Desulfotalea psychrophila (strain LSv54 / DSM 12343)</name>
    <dbReference type="NCBI Taxonomy" id="177439"/>
    <lineage>
        <taxon>Bacteria</taxon>
        <taxon>Pseudomonadati</taxon>
        <taxon>Thermodesulfobacteriota</taxon>
        <taxon>Desulfobulbia</taxon>
        <taxon>Desulfobulbales</taxon>
        <taxon>Desulfocapsaceae</taxon>
        <taxon>Desulfotalea</taxon>
    </lineage>
</organism>
<proteinExistence type="predicted"/>
<dbReference type="eggNOG" id="COG0097">
    <property type="taxonomic scope" value="Bacteria"/>
</dbReference>
<dbReference type="EMBL" id="CR522870">
    <property type="protein sequence ID" value="CAG35868.1"/>
    <property type="molecule type" value="Genomic_DNA"/>
</dbReference>
<dbReference type="STRING" id="177439.DP1139"/>
<dbReference type="InterPro" id="IPR020040">
    <property type="entry name" value="Ribosomal_uL6_a/b-dom"/>
</dbReference>
<dbReference type="Gene3D" id="3.90.930.12">
    <property type="entry name" value="Ribosomal protein L6, alpha-beta domain"/>
    <property type="match status" value="1"/>
</dbReference>
<dbReference type="KEGG" id="dps:DP1139"/>
<evidence type="ECO:0000313" key="2">
    <source>
        <dbReference type="EMBL" id="CAG35868.1"/>
    </source>
</evidence>
<dbReference type="GO" id="GO:0006412">
    <property type="term" value="P:translation"/>
    <property type="evidence" value="ECO:0007669"/>
    <property type="project" value="InterPro"/>
</dbReference>
<dbReference type="GO" id="GO:0019843">
    <property type="term" value="F:rRNA binding"/>
    <property type="evidence" value="ECO:0007669"/>
    <property type="project" value="InterPro"/>
</dbReference>
<dbReference type="SUPFAM" id="SSF56053">
    <property type="entry name" value="Ribosomal protein L6"/>
    <property type="match status" value="1"/>
</dbReference>
<sequence length="56" mass="5972">MSRIGKQPIAVPAGVKVDLNGQHITITGKKGTLERDIITEIEAHVEDNGISVPNPL</sequence>
<feature type="domain" description="Large ribosomal subunit protein uL6 alpha-beta" evidence="1">
    <location>
        <begin position="11"/>
        <end position="51"/>
    </location>
</feature>
<keyword evidence="3" id="KW-1185">Reference proteome</keyword>
<dbReference type="GO" id="GO:0003735">
    <property type="term" value="F:structural constituent of ribosome"/>
    <property type="evidence" value="ECO:0007669"/>
    <property type="project" value="InterPro"/>
</dbReference>
<dbReference type="HOGENOM" id="CLU_212016_0_0_7"/>
<reference evidence="3" key="1">
    <citation type="journal article" date="2004" name="Environ. Microbiol.">
        <title>The genome of Desulfotalea psychrophila, a sulfate-reducing bacterium from permanently cold Arctic sediments.</title>
        <authorList>
            <person name="Rabus R."/>
            <person name="Ruepp A."/>
            <person name="Frickey T."/>
            <person name="Rattei T."/>
            <person name="Fartmann B."/>
            <person name="Stark M."/>
            <person name="Bauer M."/>
            <person name="Zibat A."/>
            <person name="Lombardot T."/>
            <person name="Becker I."/>
            <person name="Amann J."/>
            <person name="Gellner K."/>
            <person name="Teeling H."/>
            <person name="Leuschner W.D."/>
            <person name="Gloeckner F.-O."/>
            <person name="Lupas A.N."/>
            <person name="Amann R."/>
            <person name="Klenk H.-P."/>
        </authorList>
    </citation>
    <scope>NUCLEOTIDE SEQUENCE [LARGE SCALE GENOMIC DNA]</scope>
    <source>
        <strain evidence="3">DSM 12343 / LSv54</strain>
    </source>
</reference>
<gene>
    <name evidence="2" type="ordered locus">DP1139</name>
</gene>
<dbReference type="AlphaFoldDB" id="Q6AP56"/>
<keyword evidence="2" id="KW-0687">Ribonucleoprotein</keyword>